<reference evidence="1" key="1">
    <citation type="submission" date="2021-01" db="EMBL/GenBank/DDBJ databases">
        <authorList>
            <person name="Corre E."/>
            <person name="Pelletier E."/>
            <person name="Niang G."/>
            <person name="Scheremetjew M."/>
            <person name="Finn R."/>
            <person name="Kale V."/>
            <person name="Holt S."/>
            <person name="Cochrane G."/>
            <person name="Meng A."/>
            <person name="Brown T."/>
            <person name="Cohen L."/>
        </authorList>
    </citation>
    <scope>NUCLEOTIDE SEQUENCE</scope>
    <source>
        <strain evidence="1">SAG 36.94</strain>
    </source>
</reference>
<protein>
    <recommendedName>
        <fullName evidence="2">F-box domain-containing protein</fullName>
    </recommendedName>
</protein>
<dbReference type="InterPro" id="IPR032675">
    <property type="entry name" value="LRR_dom_sf"/>
</dbReference>
<name>A0A7S1T5C2_9RHOD</name>
<evidence type="ECO:0000313" key="1">
    <source>
        <dbReference type="EMBL" id="CAD9220753.1"/>
    </source>
</evidence>
<dbReference type="EMBL" id="HBGH01000338">
    <property type="protein sequence ID" value="CAD9220753.1"/>
    <property type="molecule type" value="Transcribed_RNA"/>
</dbReference>
<evidence type="ECO:0008006" key="2">
    <source>
        <dbReference type="Google" id="ProtNLM"/>
    </source>
</evidence>
<organism evidence="1">
    <name type="scientific">Compsopogon caeruleus</name>
    <dbReference type="NCBI Taxonomy" id="31354"/>
    <lineage>
        <taxon>Eukaryota</taxon>
        <taxon>Rhodophyta</taxon>
        <taxon>Compsopogonophyceae</taxon>
        <taxon>Compsopogonales</taxon>
        <taxon>Compsopogonaceae</taxon>
        <taxon>Compsopogon</taxon>
    </lineage>
</organism>
<dbReference type="Gene3D" id="3.80.10.10">
    <property type="entry name" value="Ribonuclease Inhibitor"/>
    <property type="match status" value="1"/>
</dbReference>
<accession>A0A7S1T5C2</accession>
<sequence>MELLDLPSELLAMILSDVAVRKRWVGVEEVETRMGVITLAKLCQVCEEFREVVLHDVVSTASVLRFDEEEEEGDGGCEDRIDIMQNLLEVVRHARGAVEVDFSRCVGVRLFNGPRGMKWMREVVEELGDRSRWNFQHSALVVDSVVKCLKDFRVLNLASTLHVTDSVFETWREKNCLQDLQVLSLRWARNVGTDQTLRILADHCRR</sequence>
<gene>
    <name evidence="1" type="ORF">CCAE0312_LOCUS165</name>
</gene>
<proteinExistence type="predicted"/>
<dbReference type="AlphaFoldDB" id="A0A7S1T5C2"/>